<proteinExistence type="predicted"/>
<dbReference type="InterPro" id="IPR014757">
    <property type="entry name" value="Tscrpt_reg_IclR_C"/>
</dbReference>
<dbReference type="STRING" id="77097.SAMN04490369_10168"/>
<dbReference type="SMART" id="SM00346">
    <property type="entry name" value="HTH_ICLR"/>
    <property type="match status" value="1"/>
</dbReference>
<dbReference type="GO" id="GO:0045892">
    <property type="term" value="P:negative regulation of DNA-templated transcription"/>
    <property type="evidence" value="ECO:0007669"/>
    <property type="project" value="TreeGrafter"/>
</dbReference>
<dbReference type="EMBL" id="CP024621">
    <property type="protein sequence ID" value="QHD49744.1"/>
    <property type="molecule type" value="Genomic_DNA"/>
</dbReference>
<evidence type="ECO:0000259" key="4">
    <source>
        <dbReference type="PROSITE" id="PS51077"/>
    </source>
</evidence>
<evidence type="ECO:0000313" key="6">
    <source>
        <dbReference type="EMBL" id="BCA91978.1"/>
    </source>
</evidence>
<dbReference type="GO" id="GO:0003677">
    <property type="term" value="F:DNA binding"/>
    <property type="evidence" value="ECO:0007669"/>
    <property type="project" value="UniProtKB-KW"/>
</dbReference>
<evidence type="ECO:0000313" key="7">
    <source>
        <dbReference type="EMBL" id="BCB70243.1"/>
    </source>
</evidence>
<dbReference type="Pfam" id="PF01614">
    <property type="entry name" value="IclR_C"/>
    <property type="match status" value="1"/>
</dbReference>
<dbReference type="GeneID" id="97277689"/>
<dbReference type="RefSeq" id="WP_044629405.1">
    <property type="nucleotide sequence ID" value="NZ_AP022821.1"/>
</dbReference>
<evidence type="ECO:0000313" key="13">
    <source>
        <dbReference type="Proteomes" id="UP000463949"/>
    </source>
</evidence>
<evidence type="ECO:0000256" key="2">
    <source>
        <dbReference type="ARBA" id="ARBA00023125"/>
    </source>
</evidence>
<gene>
    <name evidence="8" type="ORF">CTT34_08615</name>
    <name evidence="7" type="ORF">HMEPL2_05940</name>
    <name evidence="6" type="ORF">HMSLTHF_17530</name>
    <name evidence="9" type="ORF">SAMN04490369_10168</name>
    <name evidence="10" type="ORF">SAMN05878438_1458</name>
</gene>
<keyword evidence="3" id="KW-0804">Transcription</keyword>
<dbReference type="Proteomes" id="UP000185024">
    <property type="component" value="Unassembled WGS sequence"/>
</dbReference>
<dbReference type="PATRIC" id="fig|29570.3.peg.764"/>
<dbReference type="InterPro" id="IPR050707">
    <property type="entry name" value="HTH_MetabolicPath_Reg"/>
</dbReference>
<dbReference type="SUPFAM" id="SSF55781">
    <property type="entry name" value="GAF domain-like"/>
    <property type="match status" value="1"/>
</dbReference>
<dbReference type="PROSITE" id="PS51078">
    <property type="entry name" value="ICLR_ED"/>
    <property type="match status" value="1"/>
</dbReference>
<dbReference type="EMBL" id="FODB01000016">
    <property type="protein sequence ID" value="SEN57252.1"/>
    <property type="molecule type" value="Genomic_DNA"/>
</dbReference>
<dbReference type="InterPro" id="IPR029016">
    <property type="entry name" value="GAF-like_dom_sf"/>
</dbReference>
<dbReference type="GO" id="GO:0003700">
    <property type="term" value="F:DNA-binding transcription factor activity"/>
    <property type="evidence" value="ECO:0007669"/>
    <property type="project" value="TreeGrafter"/>
</dbReference>
<keyword evidence="2 9" id="KW-0238">DNA-binding</keyword>
<keyword evidence="14" id="KW-1185">Reference proteome</keyword>
<feature type="domain" description="HTH iclR-type" evidence="4">
    <location>
        <begin position="21"/>
        <end position="83"/>
    </location>
</feature>
<dbReference type="InterPro" id="IPR036388">
    <property type="entry name" value="WH-like_DNA-bd_sf"/>
</dbReference>
<evidence type="ECO:0000256" key="3">
    <source>
        <dbReference type="ARBA" id="ARBA00023163"/>
    </source>
</evidence>
<evidence type="ECO:0000313" key="8">
    <source>
        <dbReference type="EMBL" id="QHD49744.1"/>
    </source>
</evidence>
<dbReference type="Pfam" id="PF09339">
    <property type="entry name" value="HTH_IclR"/>
    <property type="match status" value="1"/>
</dbReference>
<dbReference type="AlphaFoldDB" id="A0A0D7V0N2"/>
<dbReference type="EMBL" id="AP022869">
    <property type="protein sequence ID" value="BCB70243.1"/>
    <property type="molecule type" value="Genomic_DNA"/>
</dbReference>
<evidence type="ECO:0000313" key="11">
    <source>
        <dbReference type="Proteomes" id="UP000185024"/>
    </source>
</evidence>
<evidence type="ECO:0000313" key="14">
    <source>
        <dbReference type="Proteomes" id="UP000501053"/>
    </source>
</evidence>
<sequence>MEPTDAAADEPQSPEKDRNFVTALARGLELLRAFGTGEEYLGNAELSNRTHIPRPTVSRLTYTLTQLGYLQHNRHLEKYRLGPGVLALGYRFLANMGIREIARPHLQHFADATDCNVSLGGADRSDMVYLETCHGHGPLIIRLDVGSRLPIATSAIGRAWLCGLSDERRQQVMQELAAFHGSDWPRLHAGIEQSLRDYAEYGFCLSEQDWQRDISAVAMPLILEDGAEVMAINCGGSSLRLDHDRLVNNLGPRLKEVAAKIMQELAPKYRASR</sequence>
<dbReference type="Proteomes" id="UP000463949">
    <property type="component" value="Chromosome"/>
</dbReference>
<evidence type="ECO:0000313" key="15">
    <source>
        <dbReference type="Proteomes" id="UP000503197"/>
    </source>
</evidence>
<reference evidence="10 11" key="2">
    <citation type="submission" date="2016-11" db="EMBL/GenBank/DDBJ databases">
        <authorList>
            <person name="Jaros S."/>
            <person name="Januszkiewicz K."/>
            <person name="Wedrychowicz H."/>
        </authorList>
    </citation>
    <scope>NUCLEOTIDE SEQUENCE [LARGE SCALE GENOMIC DNA]</scope>
    <source>
        <strain evidence="10 11">ACAM 239</strain>
    </source>
</reference>
<feature type="domain" description="IclR-ED" evidence="5">
    <location>
        <begin position="84"/>
        <end position="267"/>
    </location>
</feature>
<dbReference type="InterPro" id="IPR005471">
    <property type="entry name" value="Tscrpt_reg_IclR_N"/>
</dbReference>
<dbReference type="PANTHER" id="PTHR30136:SF33">
    <property type="entry name" value="TRANSCRIPTIONAL REGULATORY PROTEIN"/>
    <property type="match status" value="1"/>
</dbReference>
<dbReference type="EMBL" id="FSQX01000001">
    <property type="protein sequence ID" value="SIN64184.1"/>
    <property type="molecule type" value="Genomic_DNA"/>
</dbReference>
<dbReference type="Gene3D" id="3.30.450.40">
    <property type="match status" value="1"/>
</dbReference>
<evidence type="ECO:0000313" key="12">
    <source>
        <dbReference type="Proteomes" id="UP000199493"/>
    </source>
</evidence>
<dbReference type="InterPro" id="IPR036390">
    <property type="entry name" value="WH_DNA-bd_sf"/>
</dbReference>
<keyword evidence="1" id="KW-0805">Transcription regulation</keyword>
<reference evidence="8 13" key="3">
    <citation type="submission" date="2017-10" db="EMBL/GenBank/DDBJ databases">
        <title>Coral associated bacteria.</title>
        <authorList>
            <person name="Wang X."/>
        </authorList>
    </citation>
    <scope>NUCLEOTIDE SEQUENCE [LARGE SCALE GENOMIC DNA]</scope>
    <source>
        <strain evidence="8 13">SCSIO 43005</strain>
    </source>
</reference>
<dbReference type="OrthoDB" id="9807558at2"/>
<evidence type="ECO:0000259" key="5">
    <source>
        <dbReference type="PROSITE" id="PS51078"/>
    </source>
</evidence>
<dbReference type="EMBL" id="AP022821">
    <property type="protein sequence ID" value="BCA91978.1"/>
    <property type="molecule type" value="Genomic_DNA"/>
</dbReference>
<protein>
    <submittedName>
        <fullName evidence="6 9">Transcriptional regulator</fullName>
    </submittedName>
    <submittedName>
        <fullName evidence="8">IclR family transcriptional regulator</fullName>
    </submittedName>
    <submittedName>
        <fullName evidence="10">Transcriptional regulator, IclR family</fullName>
    </submittedName>
</protein>
<dbReference type="Proteomes" id="UP000503197">
    <property type="component" value="Chromosome"/>
</dbReference>
<evidence type="ECO:0000313" key="9">
    <source>
        <dbReference type="EMBL" id="SEN57252.1"/>
    </source>
</evidence>
<dbReference type="SUPFAM" id="SSF46785">
    <property type="entry name" value="Winged helix' DNA-binding domain"/>
    <property type="match status" value="1"/>
</dbReference>
<dbReference type="KEGG" id="hmd:CTT34_08615"/>
<reference evidence="7 14" key="5">
    <citation type="submission" date="2020-03" db="EMBL/GenBank/DDBJ databases">
        <title>Complete Genome Sequence of Halomonas meridiana strain Eplume2, isolated from hydrothermal-plume in the north east Pacific Ocean.</title>
        <authorList>
            <person name="Kurihara Y."/>
            <person name="Kawai S."/>
            <person name="Sakai A."/>
            <person name="Galipon J."/>
            <person name="Arakawa K."/>
        </authorList>
    </citation>
    <scope>NUCLEOTIDE SEQUENCE [LARGE SCALE GENOMIC DNA]</scope>
    <source>
        <strain evidence="7 14">Eplume2</strain>
    </source>
</reference>
<accession>A0A1H8HLX6</accession>
<dbReference type="Gene3D" id="1.10.10.10">
    <property type="entry name" value="Winged helix-like DNA-binding domain superfamily/Winged helix DNA-binding domain"/>
    <property type="match status" value="1"/>
</dbReference>
<reference evidence="9 12" key="1">
    <citation type="submission" date="2016-10" db="EMBL/GenBank/DDBJ databases">
        <authorList>
            <person name="de Groot N.N."/>
        </authorList>
    </citation>
    <scope>NUCLEOTIDE SEQUENCE [LARGE SCALE GENOMIC DNA]</scope>
    <source>
        <strain evidence="9 12">558</strain>
    </source>
</reference>
<dbReference type="PROSITE" id="PS51077">
    <property type="entry name" value="HTH_ICLR"/>
    <property type="match status" value="1"/>
</dbReference>
<name>A0A0D7V0N2_9GAMM</name>
<evidence type="ECO:0000313" key="10">
    <source>
        <dbReference type="EMBL" id="SIN64184.1"/>
    </source>
</evidence>
<organism evidence="8 13">
    <name type="scientific">Vreelandella aquamarina</name>
    <dbReference type="NCBI Taxonomy" id="77097"/>
    <lineage>
        <taxon>Bacteria</taxon>
        <taxon>Pseudomonadati</taxon>
        <taxon>Pseudomonadota</taxon>
        <taxon>Gammaproteobacteria</taxon>
        <taxon>Oceanospirillales</taxon>
        <taxon>Halomonadaceae</taxon>
        <taxon>Vreelandella</taxon>
    </lineage>
</organism>
<accession>A0A0D7V0N2</accession>
<reference evidence="6 15" key="4">
    <citation type="submission" date="2020-02" db="EMBL/GenBank/DDBJ databases">
        <title>Complete Genome Sequence of Halomonas meridiana strain BAA-801, Isolated from Deep Sea Thermal Vent.</title>
        <authorList>
            <person name="Takahashi Y."/>
            <person name="Takahashi H."/>
            <person name="Galipon J."/>
            <person name="Arakawa K."/>
        </authorList>
    </citation>
    <scope>NUCLEOTIDE SEQUENCE [LARGE SCALE GENOMIC DNA]</scope>
    <source>
        <strain evidence="6 15">Slthf1</strain>
    </source>
</reference>
<dbReference type="PANTHER" id="PTHR30136">
    <property type="entry name" value="HELIX-TURN-HELIX TRANSCRIPTIONAL REGULATOR, ICLR FAMILY"/>
    <property type="match status" value="1"/>
</dbReference>
<evidence type="ECO:0000256" key="1">
    <source>
        <dbReference type="ARBA" id="ARBA00023015"/>
    </source>
</evidence>
<dbReference type="Proteomes" id="UP000199493">
    <property type="component" value="Unassembled WGS sequence"/>
</dbReference>
<dbReference type="Proteomes" id="UP000501053">
    <property type="component" value="Chromosome"/>
</dbReference>